<keyword evidence="5 7" id="KW-1133">Transmembrane helix</keyword>
<dbReference type="GO" id="GO:0005886">
    <property type="term" value="C:plasma membrane"/>
    <property type="evidence" value="ECO:0007669"/>
    <property type="project" value="UniProtKB-SubCell"/>
</dbReference>
<comment type="caution">
    <text evidence="9">The sequence shown here is derived from an EMBL/GenBank/DDBJ whole genome shotgun (WGS) entry which is preliminary data.</text>
</comment>
<feature type="domain" description="ABC transmembrane type-1" evidence="8">
    <location>
        <begin position="1"/>
        <end position="57"/>
    </location>
</feature>
<keyword evidence="6 7" id="KW-0472">Membrane</keyword>
<evidence type="ECO:0000256" key="3">
    <source>
        <dbReference type="ARBA" id="ARBA00022475"/>
    </source>
</evidence>
<keyword evidence="3" id="KW-1003">Cell membrane</keyword>
<evidence type="ECO:0000256" key="4">
    <source>
        <dbReference type="ARBA" id="ARBA00022692"/>
    </source>
</evidence>
<reference evidence="9" key="1">
    <citation type="journal article" date="2021" name="Proc. Natl. Acad. Sci. U.S.A.">
        <title>Global biogeography of chemosynthetic symbionts reveals both localized and globally distributed symbiont groups. .</title>
        <authorList>
            <person name="Osvatic J.T."/>
            <person name="Wilkins L.G.E."/>
            <person name="Leibrecht L."/>
            <person name="Leray M."/>
            <person name="Zauner S."/>
            <person name="Polzin J."/>
            <person name="Camacho Y."/>
            <person name="Gros O."/>
            <person name="van Gils J.A."/>
            <person name="Eisen J.A."/>
            <person name="Petersen J.M."/>
            <person name="Yuen B."/>
        </authorList>
    </citation>
    <scope>NUCLEOTIDE SEQUENCE</scope>
    <source>
        <strain evidence="9">MAGclacostrist064TRANS</strain>
    </source>
</reference>
<evidence type="ECO:0000259" key="8">
    <source>
        <dbReference type="Pfam" id="PF00528"/>
    </source>
</evidence>
<comment type="subcellular location">
    <subcellularLocation>
        <location evidence="1">Cell membrane</location>
        <topology evidence="1">Multi-pass membrane protein</topology>
    </subcellularLocation>
</comment>
<dbReference type="PANTHER" id="PTHR30465:SF0">
    <property type="entry name" value="OLIGOPEPTIDE TRANSPORT SYSTEM PERMEASE PROTEIN APPB"/>
    <property type="match status" value="1"/>
</dbReference>
<protein>
    <submittedName>
        <fullName evidence="9">ABC transporter permease subunit</fullName>
    </submittedName>
</protein>
<dbReference type="GO" id="GO:0055085">
    <property type="term" value="P:transmembrane transport"/>
    <property type="evidence" value="ECO:0007669"/>
    <property type="project" value="InterPro"/>
</dbReference>
<dbReference type="InterPro" id="IPR000515">
    <property type="entry name" value="MetI-like"/>
</dbReference>
<dbReference type="PANTHER" id="PTHR30465">
    <property type="entry name" value="INNER MEMBRANE ABC TRANSPORTER"/>
    <property type="match status" value="1"/>
</dbReference>
<feature type="transmembrane region" description="Helical" evidence="7">
    <location>
        <begin position="26"/>
        <end position="52"/>
    </location>
</feature>
<proteinExistence type="predicted"/>
<evidence type="ECO:0000313" key="9">
    <source>
        <dbReference type="EMBL" id="MCG7945929.1"/>
    </source>
</evidence>
<dbReference type="Proteomes" id="UP000886667">
    <property type="component" value="Unassembled WGS sequence"/>
</dbReference>
<evidence type="ECO:0000256" key="7">
    <source>
        <dbReference type="SAM" id="Phobius"/>
    </source>
</evidence>
<evidence type="ECO:0000256" key="2">
    <source>
        <dbReference type="ARBA" id="ARBA00022448"/>
    </source>
</evidence>
<evidence type="ECO:0000256" key="5">
    <source>
        <dbReference type="ARBA" id="ARBA00022989"/>
    </source>
</evidence>
<keyword evidence="2" id="KW-0813">Transport</keyword>
<dbReference type="Pfam" id="PF00528">
    <property type="entry name" value="BPD_transp_1"/>
    <property type="match status" value="1"/>
</dbReference>
<feature type="non-terminal residue" evidence="9">
    <location>
        <position position="1"/>
    </location>
</feature>
<keyword evidence="4 7" id="KW-0812">Transmembrane</keyword>
<evidence type="ECO:0000256" key="6">
    <source>
        <dbReference type="ARBA" id="ARBA00023136"/>
    </source>
</evidence>
<sequence>IVESIFSIEGMGKLAVEAVQTRDRELVLSITLIGGMLTLLGYLLADLLYALADPRVSYD</sequence>
<dbReference type="EMBL" id="JAEPCM010000204">
    <property type="protein sequence ID" value="MCG7945929.1"/>
    <property type="molecule type" value="Genomic_DNA"/>
</dbReference>
<dbReference type="AlphaFoldDB" id="A0A9E4KB88"/>
<gene>
    <name evidence="9" type="ORF">JAZ07_06220</name>
</gene>
<name>A0A9E4KB88_9GAMM</name>
<evidence type="ECO:0000256" key="1">
    <source>
        <dbReference type="ARBA" id="ARBA00004651"/>
    </source>
</evidence>
<evidence type="ECO:0000313" key="10">
    <source>
        <dbReference type="Proteomes" id="UP000886667"/>
    </source>
</evidence>
<accession>A0A9E4KB88</accession>
<organism evidence="9 10">
    <name type="scientific">Candidatus Thiodiazotropha taylori</name>
    <dbReference type="NCBI Taxonomy" id="2792791"/>
    <lineage>
        <taxon>Bacteria</taxon>
        <taxon>Pseudomonadati</taxon>
        <taxon>Pseudomonadota</taxon>
        <taxon>Gammaproteobacteria</taxon>
        <taxon>Chromatiales</taxon>
        <taxon>Sedimenticolaceae</taxon>
        <taxon>Candidatus Thiodiazotropha</taxon>
    </lineage>
</organism>